<evidence type="ECO:0000313" key="2">
    <source>
        <dbReference type="Proteomes" id="UP000887013"/>
    </source>
</evidence>
<keyword evidence="2" id="KW-1185">Reference proteome</keyword>
<name>A0A8X6QXU3_NEPPI</name>
<accession>A0A8X6QXU3</accession>
<gene>
    <name evidence="1" type="ORF">NPIL_473001</name>
</gene>
<sequence>MEECWMEEEQSAVQKELSAGAGGDGYGEYWMEEQVLSGEELEDPSIPLFPGSKHHTDGARQELMPEERLGRSLVQEEQADREVWSGAGAAAAAAAAGAGGSGGYGGAGLGGTGASAEQVVPVECWRDPEWLYYFDRLVSLEQELEQALGAGAGGAGGAGGLGGYGGAAGAGAAAGLKQCWKLRRELWKEQRANA</sequence>
<proteinExistence type="predicted"/>
<reference evidence="1" key="1">
    <citation type="submission" date="2020-08" db="EMBL/GenBank/DDBJ databases">
        <title>Multicomponent nature underlies the extraordinary mechanical properties of spider dragline silk.</title>
        <authorList>
            <person name="Kono N."/>
            <person name="Nakamura H."/>
            <person name="Mori M."/>
            <person name="Yoshida Y."/>
            <person name="Ohtoshi R."/>
            <person name="Malay A.D."/>
            <person name="Moran D.A.P."/>
            <person name="Tomita M."/>
            <person name="Numata K."/>
            <person name="Arakawa K."/>
        </authorList>
    </citation>
    <scope>NUCLEOTIDE SEQUENCE</scope>
</reference>
<organism evidence="1 2">
    <name type="scientific">Nephila pilipes</name>
    <name type="common">Giant wood spider</name>
    <name type="synonym">Nephila maculata</name>
    <dbReference type="NCBI Taxonomy" id="299642"/>
    <lineage>
        <taxon>Eukaryota</taxon>
        <taxon>Metazoa</taxon>
        <taxon>Ecdysozoa</taxon>
        <taxon>Arthropoda</taxon>
        <taxon>Chelicerata</taxon>
        <taxon>Arachnida</taxon>
        <taxon>Araneae</taxon>
        <taxon>Araneomorphae</taxon>
        <taxon>Entelegynae</taxon>
        <taxon>Araneoidea</taxon>
        <taxon>Nephilidae</taxon>
        <taxon>Nephila</taxon>
    </lineage>
</organism>
<evidence type="ECO:0000313" key="1">
    <source>
        <dbReference type="EMBL" id="GFU45246.1"/>
    </source>
</evidence>
<dbReference type="AlphaFoldDB" id="A0A8X6QXU3"/>
<dbReference type="Proteomes" id="UP000887013">
    <property type="component" value="Unassembled WGS sequence"/>
</dbReference>
<protein>
    <submittedName>
        <fullName evidence="1">Uncharacterized protein</fullName>
    </submittedName>
</protein>
<dbReference type="EMBL" id="BMAW01132837">
    <property type="protein sequence ID" value="GFU45246.1"/>
    <property type="molecule type" value="Genomic_DNA"/>
</dbReference>
<comment type="caution">
    <text evidence="1">The sequence shown here is derived from an EMBL/GenBank/DDBJ whole genome shotgun (WGS) entry which is preliminary data.</text>
</comment>